<sequence>MVNERVIPVTICGRALLRPSALPTPAGHLVGFHGYGGTAEDELRLLTAIPGSDRWTLLSIEALHPVILQDGRQGSSWMTSRDRLRRIEENIRYVDGVFDALDVEGGIPGTIVFHGFSQGAGMAVRAALQGHHSPAAVMLLGGDIPPEAEDLGRMGRVHLARGLKDRLYTVEKCDEDRTRLRDAGVMVDACTFRGGHGPGAEYLRSAGAFLAGCVRG</sequence>
<dbReference type="SUPFAM" id="SSF53474">
    <property type="entry name" value="alpha/beta-Hydrolases"/>
    <property type="match status" value="1"/>
</dbReference>
<evidence type="ECO:0000313" key="2">
    <source>
        <dbReference type="Proteomes" id="UP000076481"/>
    </source>
</evidence>
<protein>
    <submittedName>
        <fullName evidence="1">Phospholipase</fullName>
    </submittedName>
</protein>
<dbReference type="AlphaFoldDB" id="A0A165M5D4"/>
<dbReference type="Gene3D" id="3.40.50.1820">
    <property type="entry name" value="alpha/beta hydrolase"/>
    <property type="match status" value="1"/>
</dbReference>
<dbReference type="Proteomes" id="UP000076481">
    <property type="component" value="Unassembled WGS sequence"/>
</dbReference>
<gene>
    <name evidence="1" type="ORF">A3K90_09725</name>
</gene>
<reference evidence="1 2" key="1">
    <citation type="submission" date="2016-03" db="EMBL/GenBank/DDBJ databases">
        <title>Speciation and ecological success in dimly lit waters: horizontal gene transfer in a green sulfur bacteria bloom unveiled by metagenomic assembly.</title>
        <authorList>
            <person name="Llorens-Mares T."/>
            <person name="Liu Z."/>
            <person name="Allen L.Z."/>
            <person name="Rusch D.B."/>
            <person name="Craig M.T."/>
            <person name="Dupont C.L."/>
            <person name="Bryant D.A."/>
            <person name="Casamayor E.O."/>
        </authorList>
    </citation>
    <scope>NUCLEOTIDE SEQUENCE [LARGE SCALE GENOMIC DNA]</scope>
    <source>
        <strain evidence="1">CIII</strain>
    </source>
</reference>
<dbReference type="EMBL" id="LVWG01000017">
    <property type="protein sequence ID" value="KZK74829.1"/>
    <property type="molecule type" value="Genomic_DNA"/>
</dbReference>
<evidence type="ECO:0000313" key="1">
    <source>
        <dbReference type="EMBL" id="KZK74829.1"/>
    </source>
</evidence>
<comment type="caution">
    <text evidence="1">The sequence shown here is derived from an EMBL/GenBank/DDBJ whole genome shotgun (WGS) entry which is preliminary data.</text>
</comment>
<dbReference type="InterPro" id="IPR029058">
    <property type="entry name" value="AB_hydrolase_fold"/>
</dbReference>
<accession>A0A165M5D4</accession>
<organism evidence="1 2">
    <name type="scientific">Pelodictyon luteolum</name>
    <dbReference type="NCBI Taxonomy" id="1100"/>
    <lineage>
        <taxon>Bacteria</taxon>
        <taxon>Pseudomonadati</taxon>
        <taxon>Chlorobiota</taxon>
        <taxon>Chlorobiia</taxon>
        <taxon>Chlorobiales</taxon>
        <taxon>Chlorobiaceae</taxon>
        <taxon>Chlorobium/Pelodictyon group</taxon>
        <taxon>Pelodictyon</taxon>
    </lineage>
</organism>
<proteinExistence type="predicted"/>
<name>A0A165M5D4_PELLU</name>